<feature type="domain" description="PAS" evidence="3">
    <location>
        <begin position="25"/>
        <end position="63"/>
    </location>
</feature>
<dbReference type="EMBL" id="BSNF01000001">
    <property type="protein sequence ID" value="GLQ05110.1"/>
    <property type="molecule type" value="Genomic_DNA"/>
</dbReference>
<dbReference type="PRINTS" id="PR00260">
    <property type="entry name" value="CHEMTRNSDUCR"/>
</dbReference>
<proteinExistence type="predicted"/>
<comment type="caution">
    <text evidence="5">The sequence shown here is derived from an EMBL/GenBank/DDBJ whole genome shotgun (WGS) entry which is preliminary data.</text>
</comment>
<dbReference type="PANTHER" id="PTHR24422">
    <property type="entry name" value="CHEMOTAXIS PROTEIN METHYLTRANSFERASE"/>
    <property type="match status" value="1"/>
</dbReference>
<dbReference type="InterPro" id="IPR000700">
    <property type="entry name" value="PAS-assoc_C"/>
</dbReference>
<keyword evidence="1" id="KW-0807">Transducer</keyword>
<gene>
    <name evidence="5" type="ORF">GCM10007924_03310</name>
</gene>
<dbReference type="SMART" id="SM00091">
    <property type="entry name" value="PAS"/>
    <property type="match status" value="4"/>
</dbReference>
<accession>A0ABQ5U1Q1</accession>
<feature type="domain" description="PAS" evidence="3">
    <location>
        <begin position="375"/>
        <end position="422"/>
    </location>
</feature>
<dbReference type="PROSITE" id="PS50113">
    <property type="entry name" value="PAC"/>
    <property type="match status" value="4"/>
</dbReference>
<dbReference type="PROSITE" id="PS50112">
    <property type="entry name" value="PAS"/>
    <property type="match status" value="3"/>
</dbReference>
<dbReference type="InterPro" id="IPR004090">
    <property type="entry name" value="Chemotax_Me-accpt_rcpt"/>
</dbReference>
<dbReference type="Gene3D" id="1.10.287.950">
    <property type="entry name" value="Methyl-accepting chemotaxis protein"/>
    <property type="match status" value="1"/>
</dbReference>
<feature type="domain" description="Methyl-accepting transducer" evidence="2">
    <location>
        <begin position="504"/>
        <end position="690"/>
    </location>
</feature>
<reference evidence="5" key="2">
    <citation type="submission" date="2023-01" db="EMBL/GenBank/DDBJ databases">
        <title>Draft genome sequence of Sneathiella chinensis strain NBRC 103408.</title>
        <authorList>
            <person name="Sun Q."/>
            <person name="Mori K."/>
        </authorList>
    </citation>
    <scope>NUCLEOTIDE SEQUENCE</scope>
    <source>
        <strain evidence="5">NBRC 103408</strain>
    </source>
</reference>
<dbReference type="SUPFAM" id="SSF55785">
    <property type="entry name" value="PYP-like sensor domain (PAS domain)"/>
    <property type="match status" value="4"/>
</dbReference>
<dbReference type="InterPro" id="IPR001610">
    <property type="entry name" value="PAC"/>
</dbReference>
<dbReference type="Pfam" id="PF08447">
    <property type="entry name" value="PAS_3"/>
    <property type="match status" value="3"/>
</dbReference>
<protein>
    <submittedName>
        <fullName evidence="5">Methyl-accepting chemotaxis protein</fullName>
    </submittedName>
</protein>
<dbReference type="InterPro" id="IPR050903">
    <property type="entry name" value="Bact_Chemotaxis_MeTrfase"/>
</dbReference>
<evidence type="ECO:0000259" key="2">
    <source>
        <dbReference type="PROSITE" id="PS50111"/>
    </source>
</evidence>
<dbReference type="CDD" id="cd00130">
    <property type="entry name" value="PAS"/>
    <property type="match status" value="4"/>
</dbReference>
<evidence type="ECO:0000256" key="1">
    <source>
        <dbReference type="PROSITE-ProRule" id="PRU00284"/>
    </source>
</evidence>
<dbReference type="RefSeq" id="WP_169559138.1">
    <property type="nucleotide sequence ID" value="NZ_BSNF01000001.1"/>
</dbReference>
<dbReference type="PANTHER" id="PTHR24422:SF10">
    <property type="entry name" value="CHEMOTAXIS PROTEIN METHYLTRANSFERASE 2"/>
    <property type="match status" value="1"/>
</dbReference>
<dbReference type="InterPro" id="IPR035965">
    <property type="entry name" value="PAS-like_dom_sf"/>
</dbReference>
<dbReference type="Proteomes" id="UP001161409">
    <property type="component" value="Unassembled WGS sequence"/>
</dbReference>
<feature type="domain" description="PAC" evidence="4">
    <location>
        <begin position="329"/>
        <end position="381"/>
    </location>
</feature>
<evidence type="ECO:0000313" key="5">
    <source>
        <dbReference type="EMBL" id="GLQ05110.1"/>
    </source>
</evidence>
<dbReference type="PROSITE" id="PS50111">
    <property type="entry name" value="CHEMOTAXIS_TRANSDUC_2"/>
    <property type="match status" value="1"/>
</dbReference>
<feature type="domain" description="PAC" evidence="4">
    <location>
        <begin position="84"/>
        <end position="136"/>
    </location>
</feature>
<dbReference type="Pfam" id="PF00015">
    <property type="entry name" value="MCPsignal"/>
    <property type="match status" value="1"/>
</dbReference>
<dbReference type="SUPFAM" id="SSF58104">
    <property type="entry name" value="Methyl-accepting chemotaxis protein (MCP) signaling domain"/>
    <property type="match status" value="1"/>
</dbReference>
<dbReference type="InterPro" id="IPR013655">
    <property type="entry name" value="PAS_fold_3"/>
</dbReference>
<feature type="domain" description="PAS" evidence="3">
    <location>
        <begin position="130"/>
        <end position="177"/>
    </location>
</feature>
<evidence type="ECO:0000313" key="6">
    <source>
        <dbReference type="Proteomes" id="UP001161409"/>
    </source>
</evidence>
<evidence type="ECO:0000259" key="3">
    <source>
        <dbReference type="PROSITE" id="PS50112"/>
    </source>
</evidence>
<dbReference type="NCBIfam" id="TIGR00229">
    <property type="entry name" value="sensory_box"/>
    <property type="match status" value="4"/>
</dbReference>
<evidence type="ECO:0000259" key="4">
    <source>
        <dbReference type="PROSITE" id="PS50113"/>
    </source>
</evidence>
<dbReference type="SMART" id="SM00086">
    <property type="entry name" value="PAC"/>
    <property type="match status" value="4"/>
</dbReference>
<organism evidence="5 6">
    <name type="scientific">Sneathiella chinensis</name>
    <dbReference type="NCBI Taxonomy" id="349750"/>
    <lineage>
        <taxon>Bacteria</taxon>
        <taxon>Pseudomonadati</taxon>
        <taxon>Pseudomonadota</taxon>
        <taxon>Alphaproteobacteria</taxon>
        <taxon>Sneathiellales</taxon>
        <taxon>Sneathiellaceae</taxon>
        <taxon>Sneathiella</taxon>
    </lineage>
</organism>
<reference evidence="5" key="1">
    <citation type="journal article" date="2014" name="Int. J. Syst. Evol. Microbiol.">
        <title>Complete genome of a new Firmicutes species belonging to the dominant human colonic microbiota ('Ruminococcus bicirculans') reveals two chromosomes and a selective capacity to utilize plant glucans.</title>
        <authorList>
            <consortium name="NISC Comparative Sequencing Program"/>
            <person name="Wegmann U."/>
            <person name="Louis P."/>
            <person name="Goesmann A."/>
            <person name="Henrissat B."/>
            <person name="Duncan S.H."/>
            <person name="Flint H.J."/>
        </authorList>
    </citation>
    <scope>NUCLEOTIDE SEQUENCE</scope>
    <source>
        <strain evidence="5">NBRC 103408</strain>
    </source>
</reference>
<dbReference type="SMART" id="SM00283">
    <property type="entry name" value="MA"/>
    <property type="match status" value="1"/>
</dbReference>
<dbReference type="InterPro" id="IPR000014">
    <property type="entry name" value="PAS"/>
</dbReference>
<name>A0ABQ5U1Q1_9PROT</name>
<dbReference type="InterPro" id="IPR004089">
    <property type="entry name" value="MCPsignal_dom"/>
</dbReference>
<feature type="domain" description="PAC" evidence="4">
    <location>
        <begin position="206"/>
        <end position="258"/>
    </location>
</feature>
<dbReference type="Pfam" id="PF13426">
    <property type="entry name" value="PAS_9"/>
    <property type="match status" value="1"/>
</dbReference>
<sequence length="690" mass="77527">MLTLKRSKDRKKSDIFSSINRSRAIIEFSLDGEVVFANQNFLDMLGYTTEDITGKHHREFAGPALSNSTDYDAFWERLQQGLCHEREFKHKDAAGADIWLKASATPLLDKKGRLYGFVELVTDITDLKRQAAFYKSRVEAIGRSQAVIEFDLEGTILEANDAFLSTMGYTREEIVGRHHSLFVKPAEASSSEYAQFWASLKAGNFECQEYRRVARDGREVWIQASYNPILDPDGKPIRIVKYATDITERKLKNAYYKGQIKAINSSQAVIEFDLSGTILSANRNFLSAMGYESLDEIKGQHHSLFVTPDHADSQEYAEFWEKLGRGEFQAAEYKRIGKDGREVWIQASYNPILDTRGKPFRIVKHAVDVTKRRLREADYRGQLEAIGKSQAVIEFDLNGTVLTANENFLSVMGYHLDEVQGKHHKMFVSRETAASEQYSDFWQRLRNGEYESRVYKRIGKGGREVWIQASYNPILDMEGRPFKVVKYAIEVTDLMNTVDLTQVTTGKMDCVTDAIEEMVTSIHHIGQNMERSKQAADNISTKISTSQETNHRLIETMGSMEGIVELIHDIAGHVNLLALNATIEAARAGEAGKGFAVVASEVKNLANQTANATDEIAQKISAVQELSKEVSANTADIMEAAKSVDDYVSNAVETTNTQSEMTSQIFSNTKEASRAVQEISARIRKLSETA</sequence>
<dbReference type="Gene3D" id="3.30.450.20">
    <property type="entry name" value="PAS domain"/>
    <property type="match status" value="4"/>
</dbReference>
<keyword evidence="6" id="KW-1185">Reference proteome</keyword>
<feature type="domain" description="PAC" evidence="4">
    <location>
        <begin position="448"/>
        <end position="503"/>
    </location>
</feature>